<feature type="transmembrane region" description="Helical" evidence="6">
    <location>
        <begin position="353"/>
        <end position="372"/>
    </location>
</feature>
<dbReference type="NCBIfam" id="TIGR00361">
    <property type="entry name" value="ComEC_Rec2"/>
    <property type="match status" value="1"/>
</dbReference>
<organism evidence="8 9">
    <name type="scientific">Dokdonella soli</name>
    <dbReference type="NCBI Taxonomy" id="529810"/>
    <lineage>
        <taxon>Bacteria</taxon>
        <taxon>Pseudomonadati</taxon>
        <taxon>Pseudomonadota</taxon>
        <taxon>Gammaproteobacteria</taxon>
        <taxon>Lysobacterales</taxon>
        <taxon>Rhodanobacteraceae</taxon>
        <taxon>Dokdonella</taxon>
    </lineage>
</organism>
<dbReference type="InterPro" id="IPR004797">
    <property type="entry name" value="Competence_ComEC/Rec2"/>
</dbReference>
<dbReference type="InterPro" id="IPR001279">
    <property type="entry name" value="Metallo-B-lactamas"/>
</dbReference>
<sequence>MGKEPTARTLHTPLLGIASAIALLFGVLAVHALPGLPPHWLDALLGAVGCAALWHPRLRIPACVLIGFAWCAFRADVALDERLPRELEGRDFTVTGVVDQLPVERSDATRFVLRIEHAELDGAEVPLRGRARLSWYDGAPDGLDACSRWQLRLRLKRPRGLVNRGGFDSERQALERGIAAVGYVRDADSNQRLGERRFCVDRLRERISHGIAERVADPHDAALLQAFAVGDTRGLDQGDWEVARANGIPHLIAISGFHVGVAAAFGALAIQLLWWLWPRLGLHIAFPIAQAPAAFATAALYGLLAGGSLPTVRTVAMIGVVTLTRFGRRASGGPHALALALLAILVADPLATLAPGFWLSFVGVAFLMLCLTRGHGFFGFLRELSVGQLVMTVSLLPLTVWFFGEASLVGALSNLIAVPLISFVIVPLCLLGILGLLTVPVLAMPVLIGAGWLAHAQWWLLEQMATWPGAHWYLPEVTPWALLLATFGAAWMFLPRGVPLRGLGTLLFLPLLLPDRPLPPPGAFEMTMIDVGQGSSAFVRTHDHSLLFDAGARYPSDFDLGEAAVLPTLRSLGVRKLDVLMVSHNDNDHAGGAAAVAKAWPEARRYGGEPDRMPLTTMQCREGQGWEWDGVRFSVLNPAATALGGASSASGNDRSCVLLVEGAAGRLLLTGDISKRVEPGIAAKVGEGPPLVLAVPHHGSRTSSGDAFVAVLRPVLALVSAGWRNRFGHPNPQVVQRYATAGVPLLNTADAGALAVLFPNDAPPRLVSAERERQRRHWRE</sequence>
<feature type="transmembrane region" description="Helical" evidence="6">
    <location>
        <begin position="12"/>
        <end position="33"/>
    </location>
</feature>
<dbReference type="InterPro" id="IPR035681">
    <property type="entry name" value="ComA-like_MBL"/>
</dbReference>
<dbReference type="PANTHER" id="PTHR30619:SF1">
    <property type="entry name" value="RECOMBINATION PROTEIN 2"/>
    <property type="match status" value="1"/>
</dbReference>
<evidence type="ECO:0000256" key="2">
    <source>
        <dbReference type="ARBA" id="ARBA00022475"/>
    </source>
</evidence>
<dbReference type="EMBL" id="BAAAEU010000001">
    <property type="protein sequence ID" value="GAA0704713.1"/>
    <property type="molecule type" value="Genomic_DNA"/>
</dbReference>
<evidence type="ECO:0000313" key="9">
    <source>
        <dbReference type="Proteomes" id="UP001501523"/>
    </source>
</evidence>
<comment type="caution">
    <text evidence="8">The sequence shown here is derived from an EMBL/GenBank/DDBJ whole genome shotgun (WGS) entry which is preliminary data.</text>
</comment>
<dbReference type="RefSeq" id="WP_343786178.1">
    <property type="nucleotide sequence ID" value="NZ_BAAAEU010000001.1"/>
</dbReference>
<evidence type="ECO:0000256" key="6">
    <source>
        <dbReference type="SAM" id="Phobius"/>
    </source>
</evidence>
<evidence type="ECO:0000313" key="8">
    <source>
        <dbReference type="EMBL" id="GAA0704713.1"/>
    </source>
</evidence>
<reference evidence="8 9" key="1">
    <citation type="journal article" date="2019" name="Int. J. Syst. Evol. Microbiol.">
        <title>The Global Catalogue of Microorganisms (GCM) 10K type strain sequencing project: providing services to taxonomists for standard genome sequencing and annotation.</title>
        <authorList>
            <consortium name="The Broad Institute Genomics Platform"/>
            <consortium name="The Broad Institute Genome Sequencing Center for Infectious Disease"/>
            <person name="Wu L."/>
            <person name="Ma J."/>
        </authorList>
    </citation>
    <scope>NUCLEOTIDE SEQUENCE [LARGE SCALE GENOMIC DNA]</scope>
    <source>
        <strain evidence="8 9">JCM 15421</strain>
    </source>
</reference>
<dbReference type="Proteomes" id="UP001501523">
    <property type="component" value="Unassembled WGS sequence"/>
</dbReference>
<proteinExistence type="predicted"/>
<evidence type="ECO:0000259" key="7">
    <source>
        <dbReference type="SMART" id="SM00849"/>
    </source>
</evidence>
<keyword evidence="4 6" id="KW-1133">Transmembrane helix</keyword>
<keyword evidence="2" id="KW-1003">Cell membrane</keyword>
<feature type="transmembrane region" description="Helical" evidence="6">
    <location>
        <begin position="330"/>
        <end position="347"/>
    </location>
</feature>
<feature type="transmembrane region" description="Helical" evidence="6">
    <location>
        <begin position="415"/>
        <end position="434"/>
    </location>
</feature>
<feature type="transmembrane region" description="Helical" evidence="6">
    <location>
        <begin position="289"/>
        <end position="309"/>
    </location>
</feature>
<evidence type="ECO:0000256" key="1">
    <source>
        <dbReference type="ARBA" id="ARBA00004651"/>
    </source>
</evidence>
<dbReference type="PANTHER" id="PTHR30619">
    <property type="entry name" value="DNA INTERNALIZATION/COMPETENCE PROTEIN COMEC/REC2"/>
    <property type="match status" value="1"/>
</dbReference>
<dbReference type="SMART" id="SM00849">
    <property type="entry name" value="Lactamase_B"/>
    <property type="match status" value="1"/>
</dbReference>
<feature type="domain" description="Metallo-beta-lactamase" evidence="7">
    <location>
        <begin position="533"/>
        <end position="723"/>
    </location>
</feature>
<dbReference type="InterPro" id="IPR036866">
    <property type="entry name" value="RibonucZ/Hydroxyglut_hydro"/>
</dbReference>
<evidence type="ECO:0000256" key="3">
    <source>
        <dbReference type="ARBA" id="ARBA00022692"/>
    </source>
</evidence>
<dbReference type="InterPro" id="IPR004477">
    <property type="entry name" value="ComEC_N"/>
</dbReference>
<protein>
    <submittedName>
        <fullName evidence="8">DNA internalization-related competence protein ComEC/Rec2</fullName>
    </submittedName>
</protein>
<feature type="transmembrane region" description="Helical" evidence="6">
    <location>
        <begin position="441"/>
        <end position="460"/>
    </location>
</feature>
<gene>
    <name evidence="8" type="ORF">GCM10009105_01720</name>
</gene>
<feature type="transmembrane region" description="Helical" evidence="6">
    <location>
        <begin position="472"/>
        <end position="494"/>
    </location>
</feature>
<dbReference type="Pfam" id="PF03772">
    <property type="entry name" value="Competence"/>
    <property type="match status" value="1"/>
</dbReference>
<dbReference type="NCBIfam" id="TIGR00360">
    <property type="entry name" value="ComEC_N-term"/>
    <property type="match status" value="1"/>
</dbReference>
<dbReference type="CDD" id="cd07731">
    <property type="entry name" value="ComA-like_MBL-fold"/>
    <property type="match status" value="1"/>
</dbReference>
<keyword evidence="9" id="KW-1185">Reference proteome</keyword>
<dbReference type="Pfam" id="PF00753">
    <property type="entry name" value="Lactamase_B"/>
    <property type="match status" value="1"/>
</dbReference>
<keyword evidence="3 6" id="KW-0812">Transmembrane</keyword>
<dbReference type="SUPFAM" id="SSF56281">
    <property type="entry name" value="Metallo-hydrolase/oxidoreductase"/>
    <property type="match status" value="1"/>
</dbReference>
<evidence type="ECO:0000256" key="4">
    <source>
        <dbReference type="ARBA" id="ARBA00022989"/>
    </source>
</evidence>
<evidence type="ECO:0000256" key="5">
    <source>
        <dbReference type="ARBA" id="ARBA00023136"/>
    </source>
</evidence>
<accession>A0ABN1IBP3</accession>
<dbReference type="InterPro" id="IPR025405">
    <property type="entry name" value="DUF4131"/>
</dbReference>
<dbReference type="InterPro" id="IPR052159">
    <property type="entry name" value="Competence_DNA_uptake"/>
</dbReference>
<comment type="subcellular location">
    <subcellularLocation>
        <location evidence="1">Cell membrane</location>
        <topology evidence="1">Multi-pass membrane protein</topology>
    </subcellularLocation>
</comment>
<feature type="transmembrane region" description="Helical" evidence="6">
    <location>
        <begin position="251"/>
        <end position="277"/>
    </location>
</feature>
<dbReference type="Pfam" id="PF13567">
    <property type="entry name" value="DUF4131"/>
    <property type="match status" value="1"/>
</dbReference>
<feature type="transmembrane region" description="Helical" evidence="6">
    <location>
        <begin position="384"/>
        <end position="403"/>
    </location>
</feature>
<name>A0ABN1IBP3_9GAMM</name>
<keyword evidence="5 6" id="KW-0472">Membrane</keyword>
<dbReference type="Gene3D" id="3.60.15.10">
    <property type="entry name" value="Ribonuclease Z/Hydroxyacylglutathione hydrolase-like"/>
    <property type="match status" value="1"/>
</dbReference>